<organism evidence="3 4">
    <name type="scientific">Halarchaeum grantii</name>
    <dbReference type="NCBI Taxonomy" id="1193105"/>
    <lineage>
        <taxon>Archaea</taxon>
        <taxon>Methanobacteriati</taxon>
        <taxon>Methanobacteriota</taxon>
        <taxon>Stenosarchaea group</taxon>
        <taxon>Halobacteria</taxon>
        <taxon>Halobacteriales</taxon>
        <taxon>Halobacteriaceae</taxon>
    </lineage>
</organism>
<gene>
    <name evidence="3" type="ORF">GCM10009037_01360</name>
</gene>
<evidence type="ECO:0000313" key="4">
    <source>
        <dbReference type="Proteomes" id="UP000628840"/>
    </source>
</evidence>
<reference evidence="3 4" key="1">
    <citation type="journal article" date="2019" name="Int. J. Syst. Evol. Microbiol.">
        <title>The Global Catalogue of Microorganisms (GCM) 10K type strain sequencing project: providing services to taxonomists for standard genome sequencing and annotation.</title>
        <authorList>
            <consortium name="The Broad Institute Genomics Platform"/>
            <consortium name="The Broad Institute Genome Sequencing Center for Infectious Disease"/>
            <person name="Wu L."/>
            <person name="Ma J."/>
        </authorList>
    </citation>
    <scope>NUCLEOTIDE SEQUENCE [LARGE SCALE GENOMIC DNA]</scope>
    <source>
        <strain evidence="3 4">JCM 19585</strain>
    </source>
</reference>
<dbReference type="Gene3D" id="2.60.40.1260">
    <property type="entry name" value="Lamin Tail domain"/>
    <property type="match status" value="1"/>
</dbReference>
<protein>
    <recommendedName>
        <fullName evidence="2">LTD domain-containing protein</fullName>
    </recommendedName>
</protein>
<dbReference type="SUPFAM" id="SSF74853">
    <property type="entry name" value="Lamin A/C globular tail domain"/>
    <property type="match status" value="1"/>
</dbReference>
<keyword evidence="1" id="KW-1133">Transmembrane helix</keyword>
<keyword evidence="4" id="KW-1185">Reference proteome</keyword>
<evidence type="ECO:0000313" key="3">
    <source>
        <dbReference type="EMBL" id="GGL21753.1"/>
    </source>
</evidence>
<dbReference type="OrthoDB" id="3327at2157"/>
<dbReference type="PROSITE" id="PS51841">
    <property type="entry name" value="LTD"/>
    <property type="match status" value="1"/>
</dbReference>
<dbReference type="Proteomes" id="UP000628840">
    <property type="component" value="Unassembled WGS sequence"/>
</dbReference>
<keyword evidence="1" id="KW-0812">Transmembrane</keyword>
<dbReference type="InterPro" id="IPR001322">
    <property type="entry name" value="Lamin_tail_dom"/>
</dbReference>
<feature type="domain" description="LTD" evidence="2">
    <location>
        <begin position="346"/>
        <end position="466"/>
    </location>
</feature>
<dbReference type="RefSeq" id="WP_188876556.1">
    <property type="nucleotide sequence ID" value="NZ_BMPF01000001.1"/>
</dbReference>
<evidence type="ECO:0000256" key="1">
    <source>
        <dbReference type="SAM" id="Phobius"/>
    </source>
</evidence>
<evidence type="ECO:0000259" key="2">
    <source>
        <dbReference type="PROSITE" id="PS51841"/>
    </source>
</evidence>
<feature type="transmembrane region" description="Helical" evidence="1">
    <location>
        <begin position="20"/>
        <end position="38"/>
    </location>
</feature>
<accession>A0A830EY80</accession>
<proteinExistence type="predicted"/>
<dbReference type="EMBL" id="BMPF01000001">
    <property type="protein sequence ID" value="GGL21753.1"/>
    <property type="molecule type" value="Genomic_DNA"/>
</dbReference>
<dbReference type="InterPro" id="IPR036415">
    <property type="entry name" value="Lamin_tail_dom_sf"/>
</dbReference>
<comment type="caution">
    <text evidence="3">The sequence shown here is derived from an EMBL/GenBank/DDBJ whole genome shotgun (WGS) entry which is preliminary data.</text>
</comment>
<name>A0A830EY80_9EURY</name>
<sequence>MTEDSDATADDASSLSRREFALGGVGVLALGGAGAYLSTSGRGSSESMYVLQQGYLRWEVDPLSHEDATVEEFYDYQTRSASASPAVDVTSGPAASRVFLYAGPVGTSLVFLHGSPDVDHGGTAFLTFSGLSRSAGEWAVRDDPMGTDDDFEKWEGGNAKVKWQWDANTTDGGAFWGVEDAQTITITPKTLQGVDAWRFLTGDPGNTTAFDLSTEKPAKLKPADGRSVKRANVDIMPDEDPNEFDPYATSTLTVVVKKPPEGADASEWVAPSDVDPGNYSVYFGSKDYLAGQNGASPQKHFRQDGDLYLQYKTKSAQFSLDSAYGYLVGKTGSNTWFRGRDTVRPGGFDNTEREPSQLVVTDMNVDPEGGDREHLASEYVEFTNDGDDPLDMTGYTVVDAEGWEFHLPDGFTLEAGASVRLHTGEGQWNEDDLYWGLDTPVWGNDGDTIRVLDAEDEAVLEYGYPRT</sequence>
<dbReference type="Pfam" id="PF00932">
    <property type="entry name" value="LTD"/>
    <property type="match status" value="1"/>
</dbReference>
<dbReference type="AlphaFoldDB" id="A0A830EY80"/>
<keyword evidence="1" id="KW-0472">Membrane</keyword>